<organism evidence="14 15">
    <name type="scientific">Cronartium quercuum f. sp. fusiforme G11</name>
    <dbReference type="NCBI Taxonomy" id="708437"/>
    <lineage>
        <taxon>Eukaryota</taxon>
        <taxon>Fungi</taxon>
        <taxon>Dikarya</taxon>
        <taxon>Basidiomycota</taxon>
        <taxon>Pucciniomycotina</taxon>
        <taxon>Pucciniomycetes</taxon>
        <taxon>Pucciniales</taxon>
        <taxon>Coleosporiaceae</taxon>
        <taxon>Cronartium</taxon>
    </lineage>
</organism>
<dbReference type="GO" id="GO:0009251">
    <property type="term" value="P:glucan catabolic process"/>
    <property type="evidence" value="ECO:0007669"/>
    <property type="project" value="TreeGrafter"/>
</dbReference>
<feature type="region of interest" description="Disordered" evidence="11">
    <location>
        <begin position="1"/>
        <end position="20"/>
    </location>
</feature>
<keyword evidence="15" id="KW-1185">Reference proteome</keyword>
<evidence type="ECO:0000256" key="1">
    <source>
        <dbReference type="ARBA" id="ARBA00004613"/>
    </source>
</evidence>
<dbReference type="AlphaFoldDB" id="A0A9P6NGI9"/>
<reference evidence="14" key="1">
    <citation type="submission" date="2013-11" db="EMBL/GenBank/DDBJ databases">
        <title>Genome sequence of the fusiform rust pathogen reveals effectors for host alternation and coevolution with pine.</title>
        <authorList>
            <consortium name="DOE Joint Genome Institute"/>
            <person name="Smith K."/>
            <person name="Pendleton A."/>
            <person name="Kubisiak T."/>
            <person name="Anderson C."/>
            <person name="Salamov A."/>
            <person name="Aerts A."/>
            <person name="Riley R."/>
            <person name="Clum A."/>
            <person name="Lindquist E."/>
            <person name="Ence D."/>
            <person name="Campbell M."/>
            <person name="Kronenberg Z."/>
            <person name="Feau N."/>
            <person name="Dhillon B."/>
            <person name="Hamelin R."/>
            <person name="Burleigh J."/>
            <person name="Smith J."/>
            <person name="Yandell M."/>
            <person name="Nelson C."/>
            <person name="Grigoriev I."/>
            <person name="Davis J."/>
        </authorList>
    </citation>
    <scope>NUCLEOTIDE SEQUENCE</scope>
    <source>
        <strain evidence="14">G11</strain>
    </source>
</reference>
<dbReference type="GO" id="GO:0009986">
    <property type="term" value="C:cell surface"/>
    <property type="evidence" value="ECO:0007669"/>
    <property type="project" value="TreeGrafter"/>
</dbReference>
<dbReference type="InterPro" id="IPR017853">
    <property type="entry name" value="GH"/>
</dbReference>
<dbReference type="InterPro" id="IPR001547">
    <property type="entry name" value="Glyco_hydro_5"/>
</dbReference>
<comment type="caution">
    <text evidence="14">The sequence shown here is derived from an EMBL/GenBank/DDBJ whole genome shotgun (WGS) entry which is preliminary data.</text>
</comment>
<evidence type="ECO:0000313" key="15">
    <source>
        <dbReference type="Proteomes" id="UP000886653"/>
    </source>
</evidence>
<dbReference type="GO" id="GO:0004338">
    <property type="term" value="F:glucan exo-1,3-beta-glucosidase activity"/>
    <property type="evidence" value="ECO:0007669"/>
    <property type="project" value="UniProtKB-EC"/>
</dbReference>
<keyword evidence="5 10" id="KW-0378">Hydrolase</keyword>
<dbReference type="PANTHER" id="PTHR31297:SF1">
    <property type="entry name" value="GLUCAN 1,3-BETA-GLUCOSIDASE I_II-RELATED"/>
    <property type="match status" value="1"/>
</dbReference>
<keyword evidence="6 10" id="KW-0326">Glycosidase</keyword>
<keyword evidence="12" id="KW-1133">Transmembrane helix</keyword>
<evidence type="ECO:0000256" key="4">
    <source>
        <dbReference type="ARBA" id="ARBA00022729"/>
    </source>
</evidence>
<evidence type="ECO:0000256" key="9">
    <source>
        <dbReference type="ARBA" id="ARBA00038929"/>
    </source>
</evidence>
<evidence type="ECO:0000256" key="3">
    <source>
        <dbReference type="ARBA" id="ARBA00022525"/>
    </source>
</evidence>
<keyword evidence="4" id="KW-0732">Signal</keyword>
<evidence type="ECO:0000259" key="13">
    <source>
        <dbReference type="Pfam" id="PF00150"/>
    </source>
</evidence>
<evidence type="ECO:0000256" key="11">
    <source>
        <dbReference type="SAM" id="MobiDB-lite"/>
    </source>
</evidence>
<dbReference type="Proteomes" id="UP000886653">
    <property type="component" value="Unassembled WGS sequence"/>
</dbReference>
<comment type="catalytic activity">
    <reaction evidence="8">
        <text>Successive hydrolysis of beta-D-glucose units from the non-reducing ends of (1-&gt;3)-beta-D-glucans, releasing alpha-glucose.</text>
        <dbReference type="EC" id="3.2.1.58"/>
    </reaction>
</comment>
<dbReference type="GO" id="GO:0071555">
    <property type="term" value="P:cell wall organization"/>
    <property type="evidence" value="ECO:0007669"/>
    <property type="project" value="UniProtKB-KW"/>
</dbReference>
<gene>
    <name evidence="14" type="ORF">CROQUDRAFT_45518</name>
</gene>
<keyword evidence="7" id="KW-0961">Cell wall biogenesis/degradation</keyword>
<dbReference type="OrthoDB" id="62120at2759"/>
<feature type="domain" description="Glycoside hydrolase family 5" evidence="13">
    <location>
        <begin position="140"/>
        <end position="380"/>
    </location>
</feature>
<evidence type="ECO:0000256" key="10">
    <source>
        <dbReference type="RuleBase" id="RU361153"/>
    </source>
</evidence>
<evidence type="ECO:0000256" key="7">
    <source>
        <dbReference type="ARBA" id="ARBA00023316"/>
    </source>
</evidence>
<name>A0A9P6NGI9_9BASI</name>
<evidence type="ECO:0000313" key="14">
    <source>
        <dbReference type="EMBL" id="KAG0145619.1"/>
    </source>
</evidence>
<keyword evidence="3" id="KW-0964">Secreted</keyword>
<keyword evidence="12" id="KW-0812">Transmembrane</keyword>
<dbReference type="InterPro" id="IPR050386">
    <property type="entry name" value="Glycosyl_hydrolase_5"/>
</dbReference>
<accession>A0A9P6NGI9</accession>
<dbReference type="Gene3D" id="3.20.20.80">
    <property type="entry name" value="Glycosidases"/>
    <property type="match status" value="1"/>
</dbReference>
<dbReference type="EMBL" id="MU167273">
    <property type="protein sequence ID" value="KAG0145619.1"/>
    <property type="molecule type" value="Genomic_DNA"/>
</dbReference>
<feature type="transmembrane region" description="Helical" evidence="12">
    <location>
        <begin position="26"/>
        <end position="48"/>
    </location>
</feature>
<comment type="subcellular location">
    <subcellularLocation>
        <location evidence="1">Secreted</location>
    </subcellularLocation>
</comment>
<evidence type="ECO:0000256" key="2">
    <source>
        <dbReference type="ARBA" id="ARBA00005641"/>
    </source>
</evidence>
<evidence type="ECO:0000256" key="5">
    <source>
        <dbReference type="ARBA" id="ARBA00022801"/>
    </source>
</evidence>
<keyword evidence="12" id="KW-0472">Membrane</keyword>
<dbReference type="PANTHER" id="PTHR31297">
    <property type="entry name" value="GLUCAN ENDO-1,6-BETA-GLUCOSIDASE B"/>
    <property type="match status" value="1"/>
</dbReference>
<evidence type="ECO:0000256" key="12">
    <source>
        <dbReference type="SAM" id="Phobius"/>
    </source>
</evidence>
<evidence type="ECO:0000256" key="8">
    <source>
        <dbReference type="ARBA" id="ARBA00036824"/>
    </source>
</evidence>
<proteinExistence type="inferred from homology"/>
<dbReference type="SUPFAM" id="SSF51445">
    <property type="entry name" value="(Trans)glycosidases"/>
    <property type="match status" value="1"/>
</dbReference>
<dbReference type="Pfam" id="PF00150">
    <property type="entry name" value="Cellulase"/>
    <property type="match status" value="1"/>
</dbReference>
<dbReference type="GO" id="GO:0005576">
    <property type="term" value="C:extracellular region"/>
    <property type="evidence" value="ECO:0007669"/>
    <property type="project" value="UniProtKB-SubCell"/>
</dbReference>
<comment type="similarity">
    <text evidence="2 10">Belongs to the glycosyl hydrolase 5 (cellulase A) family.</text>
</comment>
<dbReference type="EC" id="3.2.1.58" evidence="9"/>
<protein>
    <recommendedName>
        <fullName evidence="9">glucan 1,3-beta-glucosidase</fullName>
        <ecNumber evidence="9">3.2.1.58</ecNumber>
    </recommendedName>
</protein>
<sequence>MSKRYSNIAGTQPQKPGTTSNRKRSWIFITIAIVLAICAVVIPVAVVISSRHSKKATSTSTFSSSSGSVGKSTINGSTLRLTPKKKWNFSSDKMIGLNLGNWLILERWMAEDWFVQKAGPNAWDEWDFTTALGSNATNVLEEHWSTWITEADVERAYQAGINTFRVPTPFWMWIETHGDEPYVTGRQLAHFERLCSYAYARDMYLIIDLHGLPGSQNGEQQSGKNTTSPTFYQPLQQARSDQTVKAVVDWISTSPYYSIISAVEAANEPRPYTPEQFAMLRAFYERSYKTLQTLGSKAPAMMFADGFVKGDKLAYWYEFAAARVTDPPSLLFTDHPYPGYFPAQNNSADIIKQTCTDAAKYENFPVPTAITEWSLRTGIQNTTFEKEYYVAQLTAWSWFAGSCFWSIRALDSNISVLADPVAQYQWSFESLLARNAIPTPAPNTSHEAFLASLGTPCGPPPKLNSTAGMPQGAAAASAVAAADQAKALIANIEASELSAAKAFGLAGIGADAVKVSANVPVTSPK</sequence>
<evidence type="ECO:0000256" key="6">
    <source>
        <dbReference type="ARBA" id="ARBA00023295"/>
    </source>
</evidence>